<protein>
    <recommendedName>
        <fullName evidence="5">Seryl-tRNA synthetase</fullName>
    </recommendedName>
</protein>
<feature type="transmembrane region" description="Helical" evidence="1">
    <location>
        <begin position="85"/>
        <end position="104"/>
    </location>
</feature>
<sequence>MKKAILNLFLVGLMVLAGNQQVFAKEKFSKGNIEFSEAEIKRFAEIEARIMEINALDISGMTHQEKKELRTELKDLKKEAKQSGGGLYISTGALIIILILLIILL</sequence>
<dbReference type="RefSeq" id="WP_106568784.1">
    <property type="nucleotide sequence ID" value="NZ_JAUVYL010000069.1"/>
</dbReference>
<evidence type="ECO:0000313" key="3">
    <source>
        <dbReference type="EMBL" id="PSL00467.1"/>
    </source>
</evidence>
<feature type="signal peptide" evidence="2">
    <location>
        <begin position="1"/>
        <end position="24"/>
    </location>
</feature>
<dbReference type="OrthoDB" id="964337at2"/>
<evidence type="ECO:0000313" key="4">
    <source>
        <dbReference type="Proteomes" id="UP000240708"/>
    </source>
</evidence>
<reference evidence="3 4" key="1">
    <citation type="submission" date="2018-03" db="EMBL/GenBank/DDBJ databases">
        <title>Genomic Encyclopedia of Archaeal and Bacterial Type Strains, Phase II (KMG-II): from individual species to whole genera.</title>
        <authorList>
            <person name="Goeker M."/>
        </authorList>
    </citation>
    <scope>NUCLEOTIDE SEQUENCE [LARGE SCALE GENOMIC DNA]</scope>
    <source>
        <strain evidence="3 4">DSM 28057</strain>
    </source>
</reference>
<keyword evidence="4" id="KW-1185">Reference proteome</keyword>
<dbReference type="Proteomes" id="UP000240708">
    <property type="component" value="Unassembled WGS sequence"/>
</dbReference>
<keyword evidence="1" id="KW-1133">Transmembrane helix</keyword>
<dbReference type="AlphaFoldDB" id="A0A2P8DTC4"/>
<keyword evidence="1" id="KW-0472">Membrane</keyword>
<feature type="chain" id="PRO_5015123097" description="Seryl-tRNA synthetase" evidence="2">
    <location>
        <begin position="25"/>
        <end position="105"/>
    </location>
</feature>
<proteinExistence type="predicted"/>
<gene>
    <name evidence="3" type="ORF">CLV48_11519</name>
</gene>
<evidence type="ECO:0008006" key="5">
    <source>
        <dbReference type="Google" id="ProtNLM"/>
    </source>
</evidence>
<organism evidence="3 4">
    <name type="scientific">Cecembia rubra</name>
    <dbReference type="NCBI Taxonomy" id="1485585"/>
    <lineage>
        <taxon>Bacteria</taxon>
        <taxon>Pseudomonadati</taxon>
        <taxon>Bacteroidota</taxon>
        <taxon>Cytophagia</taxon>
        <taxon>Cytophagales</taxon>
        <taxon>Cyclobacteriaceae</taxon>
        <taxon>Cecembia</taxon>
    </lineage>
</organism>
<keyword evidence="2" id="KW-0732">Signal</keyword>
<name>A0A2P8DTC4_9BACT</name>
<keyword evidence="1" id="KW-0812">Transmembrane</keyword>
<dbReference type="EMBL" id="PYGF01000015">
    <property type="protein sequence ID" value="PSL00467.1"/>
    <property type="molecule type" value="Genomic_DNA"/>
</dbReference>
<evidence type="ECO:0000256" key="2">
    <source>
        <dbReference type="SAM" id="SignalP"/>
    </source>
</evidence>
<accession>A0A2P8DTC4</accession>
<evidence type="ECO:0000256" key="1">
    <source>
        <dbReference type="SAM" id="Phobius"/>
    </source>
</evidence>
<comment type="caution">
    <text evidence="3">The sequence shown here is derived from an EMBL/GenBank/DDBJ whole genome shotgun (WGS) entry which is preliminary data.</text>
</comment>